<name>A0A1F6ASD5_9BACT</name>
<comment type="caution">
    <text evidence="1">The sequence shown here is derived from an EMBL/GenBank/DDBJ whole genome shotgun (WGS) entry which is preliminary data.</text>
</comment>
<dbReference type="AlphaFoldDB" id="A0A1F6ASD5"/>
<reference evidence="1 2" key="1">
    <citation type="journal article" date="2016" name="Nat. Commun.">
        <title>Thousands of microbial genomes shed light on interconnected biogeochemical processes in an aquifer system.</title>
        <authorList>
            <person name="Anantharaman K."/>
            <person name="Brown C.T."/>
            <person name="Hug L.A."/>
            <person name="Sharon I."/>
            <person name="Castelle C.J."/>
            <person name="Probst A.J."/>
            <person name="Thomas B.C."/>
            <person name="Singh A."/>
            <person name="Wilkins M.J."/>
            <person name="Karaoz U."/>
            <person name="Brodie E.L."/>
            <person name="Williams K.H."/>
            <person name="Hubbard S.S."/>
            <person name="Banfield J.F."/>
        </authorList>
    </citation>
    <scope>NUCLEOTIDE SEQUENCE [LARGE SCALE GENOMIC DNA]</scope>
</reference>
<organism evidence="1 2">
    <name type="scientific">Candidatus Gottesmanbacteria bacterium RIFCSPLOWO2_01_FULL_39_12b</name>
    <dbReference type="NCBI Taxonomy" id="1798388"/>
    <lineage>
        <taxon>Bacteria</taxon>
        <taxon>Candidatus Gottesmaniibacteriota</taxon>
    </lineage>
</organism>
<dbReference type="SUPFAM" id="SSF53448">
    <property type="entry name" value="Nucleotide-diphospho-sugar transferases"/>
    <property type="match status" value="1"/>
</dbReference>
<proteinExistence type="predicted"/>
<dbReference type="Proteomes" id="UP000176609">
    <property type="component" value="Unassembled WGS sequence"/>
</dbReference>
<dbReference type="EMBL" id="MFJR01000002">
    <property type="protein sequence ID" value="OGG27432.1"/>
    <property type="molecule type" value="Genomic_DNA"/>
</dbReference>
<protein>
    <recommendedName>
        <fullName evidence="3">Glycosyltransferase 2-like domain-containing protein</fullName>
    </recommendedName>
</protein>
<sequence length="288" mass="31620">MITVLFAHHMPERTIVGLPFYEGEGNICLREALRNVDHCLSELNVDAPIIVLVNGPRTINGTLPPLFINRSTYNADVRIVGGDGLGQAEAINQIVHEAEKAGVKRVFITDADIYRFPRALERLWSLADRPLVGAHHLVYPREVVEGQMGRPLSSQEAFLYTLFEGDKPPEVGKVISKFTGARPAKIKGSLMLVDTSVALEMHGGQNLTSDSVINRLVGEDRAQIAEGAFFMHMGRISMTDHICARLRHFRASAARGDLSGFMSVQESISPEIAEKIAAELIATIVQVD</sequence>
<evidence type="ECO:0000313" key="2">
    <source>
        <dbReference type="Proteomes" id="UP000176609"/>
    </source>
</evidence>
<evidence type="ECO:0000313" key="1">
    <source>
        <dbReference type="EMBL" id="OGG27432.1"/>
    </source>
</evidence>
<accession>A0A1F6ASD5</accession>
<evidence type="ECO:0008006" key="3">
    <source>
        <dbReference type="Google" id="ProtNLM"/>
    </source>
</evidence>
<gene>
    <name evidence="1" type="ORF">A2960_06580</name>
</gene>
<dbReference type="InterPro" id="IPR029044">
    <property type="entry name" value="Nucleotide-diphossugar_trans"/>
</dbReference>